<evidence type="ECO:0000256" key="3">
    <source>
        <dbReference type="SAM" id="SignalP"/>
    </source>
</evidence>
<feature type="region of interest" description="Disordered" evidence="2">
    <location>
        <begin position="362"/>
        <end position="428"/>
    </location>
</feature>
<keyword evidence="1" id="KW-0175">Coiled coil</keyword>
<evidence type="ECO:0000313" key="4">
    <source>
        <dbReference type="EMBL" id="CAE6752468.1"/>
    </source>
</evidence>
<name>A0ABM8RH29_9BACT</name>
<feature type="region of interest" description="Disordered" evidence="2">
    <location>
        <begin position="304"/>
        <end position="345"/>
    </location>
</feature>
<evidence type="ECO:0000256" key="2">
    <source>
        <dbReference type="SAM" id="MobiDB-lite"/>
    </source>
</evidence>
<accession>A0ABM8RH29</accession>
<gene>
    <name evidence="4" type="ORF">NSPZN2_30240</name>
</gene>
<reference evidence="4 5" key="1">
    <citation type="submission" date="2021-02" db="EMBL/GenBank/DDBJ databases">
        <authorList>
            <person name="Han P."/>
        </authorList>
    </citation>
    <scope>NUCLEOTIDE SEQUENCE [LARGE SCALE GENOMIC DNA]</scope>
    <source>
        <strain evidence="4">Candidatus Nitrospira sp. ZN2</strain>
    </source>
</reference>
<dbReference type="RefSeq" id="WP_213042430.1">
    <property type="nucleotide sequence ID" value="NZ_CAJNBJ010000016.1"/>
</dbReference>
<evidence type="ECO:0000256" key="1">
    <source>
        <dbReference type="SAM" id="Coils"/>
    </source>
</evidence>
<dbReference type="Proteomes" id="UP000675880">
    <property type="component" value="Unassembled WGS sequence"/>
</dbReference>
<comment type="caution">
    <text evidence="4">The sequence shown here is derived from an EMBL/GenBank/DDBJ whole genome shotgun (WGS) entry which is preliminary data.</text>
</comment>
<protein>
    <recommendedName>
        <fullName evidence="6">DUF4124 domain-containing protein</fullName>
    </recommendedName>
</protein>
<dbReference type="EMBL" id="CAJNBJ010000016">
    <property type="protein sequence ID" value="CAE6752468.1"/>
    <property type="molecule type" value="Genomic_DNA"/>
</dbReference>
<feature type="coiled-coil region" evidence="1">
    <location>
        <begin position="188"/>
        <end position="222"/>
    </location>
</feature>
<evidence type="ECO:0000313" key="5">
    <source>
        <dbReference type="Proteomes" id="UP000675880"/>
    </source>
</evidence>
<organism evidence="4 5">
    <name type="scientific">Nitrospira defluvii</name>
    <dbReference type="NCBI Taxonomy" id="330214"/>
    <lineage>
        <taxon>Bacteria</taxon>
        <taxon>Pseudomonadati</taxon>
        <taxon>Nitrospirota</taxon>
        <taxon>Nitrospiria</taxon>
        <taxon>Nitrospirales</taxon>
        <taxon>Nitrospiraceae</taxon>
        <taxon>Nitrospira</taxon>
    </lineage>
</organism>
<keyword evidence="5" id="KW-1185">Reference proteome</keyword>
<feature type="chain" id="PRO_5046568713" description="DUF4124 domain-containing protein" evidence="3">
    <location>
        <begin position="31"/>
        <end position="428"/>
    </location>
</feature>
<keyword evidence="3" id="KW-0732">Signal</keyword>
<evidence type="ECO:0008006" key="6">
    <source>
        <dbReference type="Google" id="ProtNLM"/>
    </source>
</evidence>
<feature type="compositionally biased region" description="Pro residues" evidence="2">
    <location>
        <begin position="311"/>
        <end position="330"/>
    </location>
</feature>
<sequence length="428" mass="47048">MFRSRTGLTSAALLALWCSASIFPAVPTLASTTIYSYTNDEGVQTFTNELDAVPEKYRRQLTQRHFETEAVSDRPPPAVAADPPMRSADTRTITAGGEYRMGDHDNRADAIRLATESAKQDALEQVATYVERITEVHDMNVTRDDIRSFTAGIVKVLDQTVSTRLEQDHVVVRVDLTAEIDPQDVTQAIAALRENEQARHELLALREETDRLQAQLDDTNRALASAATPSDVQQYTDERQDMLNQLQANALLSQAWTSWTYPTVGFYSYPWFGAPGINGLLLQAQRLYPGHRRLPLAQRTITAYGNSTPPAQAPIPSPPRPSLLVPPLPHLHPHQAPPLLNSQGQPAKVGDVVVIPTPRSVPVAPQYRPQPPPYQLHPNHFWRPSPPNIQSPSLPSRQGPPVSMAPRSSSGQMSGNGRAYGGGGPRGR</sequence>
<feature type="signal peptide" evidence="3">
    <location>
        <begin position="1"/>
        <end position="30"/>
    </location>
</feature>
<feature type="compositionally biased region" description="Gly residues" evidence="2">
    <location>
        <begin position="418"/>
        <end position="428"/>
    </location>
</feature>
<feature type="region of interest" description="Disordered" evidence="2">
    <location>
        <begin position="66"/>
        <end position="88"/>
    </location>
</feature>
<proteinExistence type="predicted"/>